<sequence>MVSPRGYYIAHGMVHDSQDNPRIMESLLGSMIINVYVAHEKKTNVEVDFSDVLSAEHSADDETIIKYYTRLAQACNLI</sequence>
<dbReference type="AlphaFoldDB" id="A0A9J5XUA8"/>
<accession>A0A9J5XUA8</accession>
<dbReference type="EMBL" id="JACXVP010000008">
    <property type="protein sequence ID" value="KAG5591175.1"/>
    <property type="molecule type" value="Genomic_DNA"/>
</dbReference>
<comment type="caution">
    <text evidence="1">The sequence shown here is derived from an EMBL/GenBank/DDBJ whole genome shotgun (WGS) entry which is preliminary data.</text>
</comment>
<organism evidence="1 2">
    <name type="scientific">Solanum commersonii</name>
    <name type="common">Commerson's wild potato</name>
    <name type="synonym">Commerson's nightshade</name>
    <dbReference type="NCBI Taxonomy" id="4109"/>
    <lineage>
        <taxon>Eukaryota</taxon>
        <taxon>Viridiplantae</taxon>
        <taxon>Streptophyta</taxon>
        <taxon>Embryophyta</taxon>
        <taxon>Tracheophyta</taxon>
        <taxon>Spermatophyta</taxon>
        <taxon>Magnoliopsida</taxon>
        <taxon>eudicotyledons</taxon>
        <taxon>Gunneridae</taxon>
        <taxon>Pentapetalae</taxon>
        <taxon>asterids</taxon>
        <taxon>lamiids</taxon>
        <taxon>Solanales</taxon>
        <taxon>Solanaceae</taxon>
        <taxon>Solanoideae</taxon>
        <taxon>Solaneae</taxon>
        <taxon>Solanum</taxon>
    </lineage>
</organism>
<dbReference type="Proteomes" id="UP000824120">
    <property type="component" value="Chromosome 8"/>
</dbReference>
<dbReference type="OrthoDB" id="1282989at2759"/>
<reference evidence="1 2" key="1">
    <citation type="submission" date="2020-09" db="EMBL/GenBank/DDBJ databases">
        <title>De no assembly of potato wild relative species, Solanum commersonii.</title>
        <authorList>
            <person name="Cho K."/>
        </authorList>
    </citation>
    <scope>NUCLEOTIDE SEQUENCE [LARGE SCALE GENOMIC DNA]</scope>
    <source>
        <strain evidence="1">LZ3.2</strain>
        <tissue evidence="1">Leaf</tissue>
    </source>
</reference>
<keyword evidence="2" id="KW-1185">Reference proteome</keyword>
<evidence type="ECO:0000313" key="1">
    <source>
        <dbReference type="EMBL" id="KAG5591175.1"/>
    </source>
</evidence>
<evidence type="ECO:0000313" key="2">
    <source>
        <dbReference type="Proteomes" id="UP000824120"/>
    </source>
</evidence>
<name>A0A9J5XUA8_SOLCO</name>
<gene>
    <name evidence="1" type="ORF">H5410_041689</name>
</gene>
<proteinExistence type="predicted"/>
<protein>
    <submittedName>
        <fullName evidence="1">Uncharacterized protein</fullName>
    </submittedName>
</protein>